<reference evidence="1" key="1">
    <citation type="submission" date="2021-03" db="EMBL/GenBank/DDBJ databases">
        <authorList>
            <consortium name="DOE Joint Genome Institute"/>
            <person name="Ahrendt S."/>
            <person name="Looney B.P."/>
            <person name="Miyauchi S."/>
            <person name="Morin E."/>
            <person name="Drula E."/>
            <person name="Courty P.E."/>
            <person name="Chicoki N."/>
            <person name="Fauchery L."/>
            <person name="Kohler A."/>
            <person name="Kuo A."/>
            <person name="Labutti K."/>
            <person name="Pangilinan J."/>
            <person name="Lipzen A."/>
            <person name="Riley R."/>
            <person name="Andreopoulos W."/>
            <person name="He G."/>
            <person name="Johnson J."/>
            <person name="Barry K.W."/>
            <person name="Grigoriev I.V."/>
            <person name="Nagy L."/>
            <person name="Hibbett D."/>
            <person name="Henrissat B."/>
            <person name="Matheny P.B."/>
            <person name="Labbe J."/>
            <person name="Martin F."/>
        </authorList>
    </citation>
    <scope>NUCLEOTIDE SEQUENCE</scope>
    <source>
        <strain evidence="1">HHB10654</strain>
    </source>
</reference>
<dbReference type="Proteomes" id="UP000814140">
    <property type="component" value="Unassembled WGS sequence"/>
</dbReference>
<reference evidence="1" key="2">
    <citation type="journal article" date="2022" name="New Phytol.">
        <title>Evolutionary transition to the ectomycorrhizal habit in the genomes of a hyperdiverse lineage of mushroom-forming fungi.</title>
        <authorList>
            <person name="Looney B."/>
            <person name="Miyauchi S."/>
            <person name="Morin E."/>
            <person name="Drula E."/>
            <person name="Courty P.E."/>
            <person name="Kohler A."/>
            <person name="Kuo A."/>
            <person name="LaButti K."/>
            <person name="Pangilinan J."/>
            <person name="Lipzen A."/>
            <person name="Riley R."/>
            <person name="Andreopoulos W."/>
            <person name="He G."/>
            <person name="Johnson J."/>
            <person name="Nolan M."/>
            <person name="Tritt A."/>
            <person name="Barry K.W."/>
            <person name="Grigoriev I.V."/>
            <person name="Nagy L.G."/>
            <person name="Hibbett D."/>
            <person name="Henrissat B."/>
            <person name="Matheny P.B."/>
            <person name="Labbe J."/>
            <person name="Martin F.M."/>
        </authorList>
    </citation>
    <scope>NUCLEOTIDE SEQUENCE</scope>
    <source>
        <strain evidence="1">HHB10654</strain>
    </source>
</reference>
<evidence type="ECO:0000313" key="2">
    <source>
        <dbReference type="Proteomes" id="UP000814140"/>
    </source>
</evidence>
<gene>
    <name evidence="1" type="ORF">BV25DRAFT_1810631</name>
</gene>
<feature type="non-terminal residue" evidence="1">
    <location>
        <position position="85"/>
    </location>
</feature>
<name>A0ACB8SPR4_9AGAM</name>
<organism evidence="1 2">
    <name type="scientific">Artomyces pyxidatus</name>
    <dbReference type="NCBI Taxonomy" id="48021"/>
    <lineage>
        <taxon>Eukaryota</taxon>
        <taxon>Fungi</taxon>
        <taxon>Dikarya</taxon>
        <taxon>Basidiomycota</taxon>
        <taxon>Agaricomycotina</taxon>
        <taxon>Agaricomycetes</taxon>
        <taxon>Russulales</taxon>
        <taxon>Auriscalpiaceae</taxon>
        <taxon>Artomyces</taxon>
    </lineage>
</organism>
<evidence type="ECO:0000313" key="1">
    <source>
        <dbReference type="EMBL" id="KAI0058569.1"/>
    </source>
</evidence>
<dbReference type="EMBL" id="MU277234">
    <property type="protein sequence ID" value="KAI0058569.1"/>
    <property type="molecule type" value="Genomic_DNA"/>
</dbReference>
<sequence length="85" mass="9949">MSKPGIAAGDLPTEMLSRIFLFLSGEKHTWATDCVAVSQVCQRWRMIGHGNRELWTTPPLQRFKWTELVLKLSRRRTLDIIWRIP</sequence>
<proteinExistence type="predicted"/>
<protein>
    <submittedName>
        <fullName evidence="1">Uncharacterized protein</fullName>
    </submittedName>
</protein>
<keyword evidence="2" id="KW-1185">Reference proteome</keyword>
<comment type="caution">
    <text evidence="1">The sequence shown here is derived from an EMBL/GenBank/DDBJ whole genome shotgun (WGS) entry which is preliminary data.</text>
</comment>
<accession>A0ACB8SPR4</accession>